<dbReference type="Proteomes" id="UP000811609">
    <property type="component" value="Chromosome 9"/>
</dbReference>
<evidence type="ECO:0000313" key="2">
    <source>
        <dbReference type="EMBL" id="KAG6643253.1"/>
    </source>
</evidence>
<evidence type="ECO:0000313" key="3">
    <source>
        <dbReference type="Proteomes" id="UP000811609"/>
    </source>
</evidence>
<sequence>MTGPVDGNECTKSSKPSTRLPLPPLTYSPGAFKLSKISISPSKYLTTCRILGRAIGVLLEHMSPNFSTITTSASSYFPFSLVSITSRTFPSMNLSQTQSTRTNSSGVAFCSVGLRPQATSSNSAPNANTSELVVALPVLGSSGARYPIVPTTRVVLGYEPCSYSLASPKSPILPLSSLSSNTFLAFISL</sequence>
<comment type="caution">
    <text evidence="2">The sequence shown here is derived from an EMBL/GenBank/DDBJ whole genome shotgun (WGS) entry which is preliminary data.</text>
</comment>
<protein>
    <submittedName>
        <fullName evidence="2">Uncharacterized protein</fullName>
    </submittedName>
</protein>
<accession>A0A8T1PNF4</accession>
<dbReference type="AlphaFoldDB" id="A0A8T1PNF4"/>
<organism evidence="2 3">
    <name type="scientific">Carya illinoinensis</name>
    <name type="common">Pecan</name>
    <dbReference type="NCBI Taxonomy" id="32201"/>
    <lineage>
        <taxon>Eukaryota</taxon>
        <taxon>Viridiplantae</taxon>
        <taxon>Streptophyta</taxon>
        <taxon>Embryophyta</taxon>
        <taxon>Tracheophyta</taxon>
        <taxon>Spermatophyta</taxon>
        <taxon>Magnoliopsida</taxon>
        <taxon>eudicotyledons</taxon>
        <taxon>Gunneridae</taxon>
        <taxon>Pentapetalae</taxon>
        <taxon>rosids</taxon>
        <taxon>fabids</taxon>
        <taxon>Fagales</taxon>
        <taxon>Juglandaceae</taxon>
        <taxon>Carya</taxon>
    </lineage>
</organism>
<evidence type="ECO:0000256" key="1">
    <source>
        <dbReference type="SAM" id="MobiDB-lite"/>
    </source>
</evidence>
<keyword evidence="3" id="KW-1185">Reference proteome</keyword>
<feature type="region of interest" description="Disordered" evidence="1">
    <location>
        <begin position="1"/>
        <end position="22"/>
    </location>
</feature>
<gene>
    <name evidence="2" type="ORF">CIPAW_09G196900</name>
</gene>
<dbReference type="EMBL" id="CM031817">
    <property type="protein sequence ID" value="KAG6643253.1"/>
    <property type="molecule type" value="Genomic_DNA"/>
</dbReference>
<name>A0A8T1PNF4_CARIL</name>
<reference evidence="2" key="1">
    <citation type="submission" date="2020-12" db="EMBL/GenBank/DDBJ databases">
        <title>WGS assembly of Carya illinoinensis cv. Pawnee.</title>
        <authorList>
            <person name="Platts A."/>
            <person name="Shu S."/>
            <person name="Wright S."/>
            <person name="Barry K."/>
            <person name="Edger P."/>
            <person name="Pires J.C."/>
            <person name="Schmutz J."/>
        </authorList>
    </citation>
    <scope>NUCLEOTIDE SEQUENCE</scope>
    <source>
        <tissue evidence="2">Leaf</tissue>
    </source>
</reference>
<proteinExistence type="predicted"/>